<reference evidence="1" key="1">
    <citation type="journal article" date="2017" name="Science">
        <title>Giant viruses with an expanded complement of translation system components.</title>
        <authorList>
            <person name="Schulz F."/>
            <person name="Yutin N."/>
            <person name="Ivanova N.N."/>
            <person name="Ortega D.R."/>
            <person name="Lee T.K."/>
            <person name="Vierheilig J."/>
            <person name="Daims H."/>
            <person name="Horn M."/>
            <person name="Wagner M."/>
            <person name="Jensen G.J."/>
            <person name="Kyrpides N.C."/>
            <person name="Koonin E.V."/>
            <person name="Woyke T."/>
        </authorList>
    </citation>
    <scope>NUCLEOTIDE SEQUENCE</scope>
    <source>
        <strain evidence="1">ILV1</strain>
    </source>
</reference>
<evidence type="ECO:0000313" key="1">
    <source>
        <dbReference type="EMBL" id="ARF09992.1"/>
    </source>
</evidence>
<name>A0A1V0SE61_9VIRU</name>
<gene>
    <name evidence="1" type="ORF">Indivirus_7_8</name>
</gene>
<accession>A0A1V0SE61</accession>
<protein>
    <submittedName>
        <fullName evidence="1">Uncharacterized protein</fullName>
    </submittedName>
</protein>
<dbReference type="EMBL" id="KY684091">
    <property type="protein sequence ID" value="ARF09992.1"/>
    <property type="molecule type" value="Genomic_DNA"/>
</dbReference>
<proteinExistence type="predicted"/>
<sequence length="151" mass="17309">MIFILFIVCSYSIPIYVFNGTYITDDCNRDDINLNFTRHNGSIVVDYNSNLTYCNKYDSYYSEWSVGTCDNLSYNKTYISCNSTKLTILDPEMFSAICQIDNLNYWNCLMIFYSGIEWNVGPLTLTENNIDSGTINSINIIILILILISSV</sequence>
<organism evidence="1">
    <name type="scientific">Indivirus ILV1</name>
    <dbReference type="NCBI Taxonomy" id="1977633"/>
    <lineage>
        <taxon>Viruses</taxon>
        <taxon>Varidnaviria</taxon>
        <taxon>Bamfordvirae</taxon>
        <taxon>Nucleocytoviricota</taxon>
        <taxon>Megaviricetes</taxon>
        <taxon>Imitervirales</taxon>
        <taxon>Mimiviridae</taxon>
        <taxon>Klosneuvirinae</taxon>
        <taxon>Indivirus</taxon>
    </lineage>
</organism>